<dbReference type="KEGG" id="sus:Acid_4704"/>
<dbReference type="InterPro" id="IPR036111">
    <property type="entry name" value="Mal/L-sulfo/L-lacto_DH-like_sf"/>
</dbReference>
<dbReference type="eggNOG" id="COG2055">
    <property type="taxonomic scope" value="Bacteria"/>
</dbReference>
<accession>Q01XF2</accession>
<gene>
    <name evidence="3" type="ordered locus">Acid_4704</name>
</gene>
<comment type="similarity">
    <text evidence="1">Belongs to the LDH2/MDH2 oxidoreductase family.</text>
</comment>
<dbReference type="OrthoDB" id="9769447at2"/>
<dbReference type="GO" id="GO:0030060">
    <property type="term" value="F:L-malate dehydrogenase (NAD+) activity"/>
    <property type="evidence" value="ECO:0007669"/>
    <property type="project" value="UniProtKB-EC"/>
</dbReference>
<name>Q01XF2_SOLUE</name>
<dbReference type="STRING" id="234267.Acid_4704"/>
<dbReference type="InterPro" id="IPR043143">
    <property type="entry name" value="Mal/L-sulf/L-lact_DH-like_NADP"/>
</dbReference>
<dbReference type="InterPro" id="IPR003767">
    <property type="entry name" value="Malate/L-lactate_DH-like"/>
</dbReference>
<dbReference type="InterPro" id="IPR043144">
    <property type="entry name" value="Mal/L-sulf/L-lact_DH-like_ah"/>
</dbReference>
<dbReference type="Pfam" id="PF02615">
    <property type="entry name" value="Ldh_2"/>
    <property type="match status" value="1"/>
</dbReference>
<evidence type="ECO:0000256" key="2">
    <source>
        <dbReference type="ARBA" id="ARBA00023002"/>
    </source>
</evidence>
<proteinExistence type="inferred from homology"/>
<dbReference type="EMBL" id="CP000473">
    <property type="protein sequence ID" value="ABJ85663.1"/>
    <property type="molecule type" value="Genomic_DNA"/>
</dbReference>
<dbReference type="SUPFAM" id="SSF89733">
    <property type="entry name" value="L-sulfolactate dehydrogenase-like"/>
    <property type="match status" value="1"/>
</dbReference>
<evidence type="ECO:0000256" key="1">
    <source>
        <dbReference type="ARBA" id="ARBA00006056"/>
    </source>
</evidence>
<dbReference type="AlphaFoldDB" id="Q01XF2"/>
<dbReference type="HOGENOM" id="CLU_040452_2_0_0"/>
<organism evidence="3">
    <name type="scientific">Solibacter usitatus (strain Ellin6076)</name>
    <dbReference type="NCBI Taxonomy" id="234267"/>
    <lineage>
        <taxon>Bacteria</taxon>
        <taxon>Pseudomonadati</taxon>
        <taxon>Acidobacteriota</taxon>
        <taxon>Terriglobia</taxon>
        <taxon>Bryobacterales</taxon>
        <taxon>Solibacteraceae</taxon>
        <taxon>Candidatus Solibacter</taxon>
    </lineage>
</organism>
<dbReference type="Gene3D" id="3.30.1370.60">
    <property type="entry name" value="Hypothetical oxidoreductase yiak, domain 2"/>
    <property type="match status" value="1"/>
</dbReference>
<dbReference type="Gene3D" id="1.10.1530.10">
    <property type="match status" value="1"/>
</dbReference>
<protein>
    <submittedName>
        <fullName evidence="3">Malate dehydrogenase (NAD)</fullName>
        <ecNumber evidence="3">1.1.1.37</ecNumber>
    </submittedName>
</protein>
<dbReference type="EC" id="1.1.1.37" evidence="3"/>
<keyword evidence="2 3" id="KW-0560">Oxidoreductase</keyword>
<reference evidence="3" key="1">
    <citation type="submission" date="2006-10" db="EMBL/GenBank/DDBJ databases">
        <title>Complete sequence of Solibacter usitatus Ellin6076.</title>
        <authorList>
            <consortium name="US DOE Joint Genome Institute"/>
            <person name="Copeland A."/>
            <person name="Lucas S."/>
            <person name="Lapidus A."/>
            <person name="Barry K."/>
            <person name="Detter J.C."/>
            <person name="Glavina del Rio T."/>
            <person name="Hammon N."/>
            <person name="Israni S."/>
            <person name="Dalin E."/>
            <person name="Tice H."/>
            <person name="Pitluck S."/>
            <person name="Thompson L.S."/>
            <person name="Brettin T."/>
            <person name="Bruce D."/>
            <person name="Han C."/>
            <person name="Tapia R."/>
            <person name="Gilna P."/>
            <person name="Schmutz J."/>
            <person name="Larimer F."/>
            <person name="Land M."/>
            <person name="Hauser L."/>
            <person name="Kyrpides N."/>
            <person name="Mikhailova N."/>
            <person name="Janssen P.H."/>
            <person name="Kuske C.R."/>
            <person name="Richardson P."/>
        </authorList>
    </citation>
    <scope>NUCLEOTIDE SEQUENCE</scope>
    <source>
        <strain evidence="3">Ellin6076</strain>
    </source>
</reference>
<dbReference type="PANTHER" id="PTHR11091">
    <property type="entry name" value="OXIDOREDUCTASE-RELATED"/>
    <property type="match status" value="1"/>
</dbReference>
<dbReference type="PANTHER" id="PTHR11091:SF0">
    <property type="entry name" value="MALATE DEHYDROGENASE"/>
    <property type="match status" value="1"/>
</dbReference>
<dbReference type="FunCoup" id="Q01XF2">
    <property type="interactions" value="103"/>
</dbReference>
<sequence length="344" mass="36916">MPTISVQHLTQFCEAILEGAGVPRHKAEVTTGCLVASNLRGVDSHGIQLLPFYIDQLLAGEMDAQAEGRVISESGSCLHFDGQNALGQWVAENCCKHAVRIARENGMALVVARESNHFGAAAWWAQKMRAAGQIGIVMCNASPIVPPWQGREGRMGTNPICMSVPGPWLLDMATTTVAAGKIFKAFLNDQPEIPAGWAFDSQGVPTTDTQAAYKGMLMPLGGYKGSGLAMMVEILCSVLSGGAMANEVGGIRFRGKRVRVSQMYMAIDVARFMPLEVFTARVEQLVALMKSTKTAPGYTEVMVAGDPEWRMEAERRENGIPIAGGNWDQLVKAAAKVHVSAPAV</sequence>
<dbReference type="InParanoid" id="Q01XF2"/>
<evidence type="ECO:0000313" key="3">
    <source>
        <dbReference type="EMBL" id="ABJ85663.1"/>
    </source>
</evidence>